<evidence type="ECO:0000256" key="6">
    <source>
        <dbReference type="ARBA" id="ARBA00023010"/>
    </source>
</evidence>
<feature type="region of interest" description="Disordered" evidence="12">
    <location>
        <begin position="107"/>
        <end position="217"/>
    </location>
</feature>
<feature type="region of interest" description="Disordered" evidence="12">
    <location>
        <begin position="1"/>
        <end position="22"/>
    </location>
</feature>
<dbReference type="InterPro" id="IPR012476">
    <property type="entry name" value="GLE1"/>
</dbReference>
<keyword evidence="5" id="KW-0653">Protein transport</keyword>
<sequence length="537" mass="59764">MGDQTSHDDLPSLLRRSHIHEGHDYDYNTRFENRNSEDVHRDALATAHIERERVREIAIEALSLYELTQEQQRLRQKTEQEEQRVNLEHERAVELVRIRELENKARQIPKLPPRLPTPPPPPAPSAPIQKPAPIINPPAAPTPPVQAPPSQAAQQQQQPQTQTQPTPANPNPNPFATQPPPASRLAQTPQFQAPAPQKPPQPQNHVTAPTSNATAPSHVFPGLERYLEIHKNLKNLRLFITNAGKADKALKTKTGEMRRALRQSIGQLTSEKGANRIPLNKIVDILRAALTTHPSPPVDPSTFMIKTPEPDDQATHNGDSLPTLFIYLLNVFCKAIITQFIEEAGVAPKAADPVGVIAISVFSNPQFQWRNRPLIDILIAKMRVVCPVLFGIRGSEKTEEGRARLGWKKEGGHWVGEQVHSTRMTGLGAGYAALCLRDFSKSKLANAWPPTHYWQALASIVSTPPDQSSPTQFVVLRAMVENYEAMFLRFYGTAAIAALKVVLVDFPDRALERNVATSSLKVLVDKLERDMGLKLKN</sequence>
<evidence type="ECO:0000256" key="10">
    <source>
        <dbReference type="ARBA" id="ARBA00029983"/>
    </source>
</evidence>
<evidence type="ECO:0000256" key="4">
    <source>
        <dbReference type="ARBA" id="ARBA00022816"/>
    </source>
</evidence>
<dbReference type="Gene3D" id="1.25.40.510">
    <property type="entry name" value="GLE1-like"/>
    <property type="match status" value="1"/>
</dbReference>
<feature type="compositionally biased region" description="Basic and acidic residues" evidence="12">
    <location>
        <begin position="1"/>
        <end position="10"/>
    </location>
</feature>
<dbReference type="PANTHER" id="PTHR12960">
    <property type="entry name" value="GLE-1-RELATED"/>
    <property type="match status" value="1"/>
</dbReference>
<comment type="subcellular location">
    <subcellularLocation>
        <location evidence="1">Nucleus</location>
        <location evidence="1">Nuclear pore complex</location>
    </subcellularLocation>
</comment>
<feature type="compositionally biased region" description="Low complexity" evidence="12">
    <location>
        <begin position="186"/>
        <end position="195"/>
    </location>
</feature>
<proteinExistence type="inferred from homology"/>
<dbReference type="GO" id="GO:0005737">
    <property type="term" value="C:cytoplasm"/>
    <property type="evidence" value="ECO:0007669"/>
    <property type="project" value="TreeGrafter"/>
</dbReference>
<accession>A0A8H8QUG7</accession>
<dbReference type="GO" id="GO:0044614">
    <property type="term" value="C:nuclear pore cytoplasmic filaments"/>
    <property type="evidence" value="ECO:0007669"/>
    <property type="project" value="TreeGrafter"/>
</dbReference>
<evidence type="ECO:0000256" key="7">
    <source>
        <dbReference type="ARBA" id="ARBA00023132"/>
    </source>
</evidence>
<dbReference type="GeneID" id="41989116"/>
<evidence type="ECO:0000256" key="3">
    <source>
        <dbReference type="ARBA" id="ARBA00022448"/>
    </source>
</evidence>
<dbReference type="EMBL" id="QGMH01000283">
    <property type="protein sequence ID" value="TVY22341.1"/>
    <property type="molecule type" value="Genomic_DNA"/>
</dbReference>
<keyword evidence="11" id="KW-0175">Coiled coil</keyword>
<dbReference type="PANTHER" id="PTHR12960:SF0">
    <property type="entry name" value="MRNA EXPORT FACTOR GLE1"/>
    <property type="match status" value="1"/>
</dbReference>
<dbReference type="AlphaFoldDB" id="A0A8H8QUG7"/>
<evidence type="ECO:0000256" key="12">
    <source>
        <dbReference type="SAM" id="MobiDB-lite"/>
    </source>
</evidence>
<dbReference type="Proteomes" id="UP000431533">
    <property type="component" value="Unassembled WGS sequence"/>
</dbReference>
<evidence type="ECO:0000256" key="1">
    <source>
        <dbReference type="ARBA" id="ARBA00004567"/>
    </source>
</evidence>
<evidence type="ECO:0000256" key="2">
    <source>
        <dbReference type="ARBA" id="ARBA00011056"/>
    </source>
</evidence>
<dbReference type="GO" id="GO:0031369">
    <property type="term" value="F:translation initiation factor binding"/>
    <property type="evidence" value="ECO:0007669"/>
    <property type="project" value="TreeGrafter"/>
</dbReference>
<evidence type="ECO:0000256" key="8">
    <source>
        <dbReference type="ARBA" id="ARBA00023242"/>
    </source>
</evidence>
<evidence type="ECO:0000313" key="14">
    <source>
        <dbReference type="Proteomes" id="UP000431533"/>
    </source>
</evidence>
<reference evidence="13 14" key="1">
    <citation type="submission" date="2018-05" db="EMBL/GenBank/DDBJ databases">
        <title>Genome sequencing and assembly of the regulated plant pathogen Lachnellula willkommii and related sister species for the development of diagnostic species identification markers.</title>
        <authorList>
            <person name="Giroux E."/>
            <person name="Bilodeau G."/>
        </authorList>
    </citation>
    <scope>NUCLEOTIDE SEQUENCE [LARGE SCALE GENOMIC DNA]</scope>
    <source>
        <strain evidence="13 14">CBS 185.66</strain>
    </source>
</reference>
<name>A0A8H8QUG7_9HELO</name>
<dbReference type="OrthoDB" id="420884at2759"/>
<dbReference type="GO" id="GO:0000822">
    <property type="term" value="F:inositol hexakisphosphate binding"/>
    <property type="evidence" value="ECO:0007669"/>
    <property type="project" value="TreeGrafter"/>
</dbReference>
<keyword evidence="3" id="KW-0813">Transport</keyword>
<feature type="compositionally biased region" description="Low complexity" evidence="12">
    <location>
        <begin position="148"/>
        <end position="166"/>
    </location>
</feature>
<feature type="compositionally biased region" description="Polar residues" evidence="12">
    <location>
        <begin position="204"/>
        <end position="215"/>
    </location>
</feature>
<gene>
    <name evidence="13" type="primary">GLE1</name>
    <name evidence="13" type="ORF">LHYA1_G008918</name>
</gene>
<dbReference type="RefSeq" id="XP_031001129.1">
    <property type="nucleotide sequence ID" value="XM_031153835.1"/>
</dbReference>
<dbReference type="Pfam" id="PF07817">
    <property type="entry name" value="GLE1"/>
    <property type="match status" value="1"/>
</dbReference>
<comment type="caution">
    <text evidence="13">The sequence shown here is derived from an EMBL/GenBank/DDBJ whole genome shotgun (WGS) entry which is preliminary data.</text>
</comment>
<dbReference type="GO" id="GO:0016973">
    <property type="term" value="P:poly(A)+ mRNA export from nucleus"/>
    <property type="evidence" value="ECO:0007669"/>
    <property type="project" value="InterPro"/>
</dbReference>
<organism evidence="13 14">
    <name type="scientific">Lachnellula hyalina</name>
    <dbReference type="NCBI Taxonomy" id="1316788"/>
    <lineage>
        <taxon>Eukaryota</taxon>
        <taxon>Fungi</taxon>
        <taxon>Dikarya</taxon>
        <taxon>Ascomycota</taxon>
        <taxon>Pezizomycotina</taxon>
        <taxon>Leotiomycetes</taxon>
        <taxon>Helotiales</taxon>
        <taxon>Lachnaceae</taxon>
        <taxon>Lachnellula</taxon>
    </lineage>
</organism>
<evidence type="ECO:0000256" key="9">
    <source>
        <dbReference type="ARBA" id="ARBA00026227"/>
    </source>
</evidence>
<feature type="coiled-coil region" evidence="11">
    <location>
        <begin position="64"/>
        <end position="104"/>
    </location>
</feature>
<keyword evidence="8" id="KW-0539">Nucleus</keyword>
<dbReference type="GO" id="GO:0015031">
    <property type="term" value="P:protein transport"/>
    <property type="evidence" value="ECO:0007669"/>
    <property type="project" value="UniProtKB-KW"/>
</dbReference>
<keyword evidence="7" id="KW-0906">Nuclear pore complex</keyword>
<feature type="compositionally biased region" description="Pro residues" evidence="12">
    <location>
        <begin position="110"/>
        <end position="125"/>
    </location>
</feature>
<protein>
    <recommendedName>
        <fullName evidence="9">mRNA export factor GLE1</fullName>
    </recommendedName>
    <alternativeName>
        <fullName evidence="10">Nucleoporin GLE1</fullName>
    </alternativeName>
</protein>
<feature type="compositionally biased region" description="Pro residues" evidence="12">
    <location>
        <begin position="167"/>
        <end position="182"/>
    </location>
</feature>
<evidence type="ECO:0000313" key="13">
    <source>
        <dbReference type="EMBL" id="TVY22341.1"/>
    </source>
</evidence>
<comment type="similarity">
    <text evidence="2">Belongs to the GLE1 family.</text>
</comment>
<feature type="compositionally biased region" description="Pro residues" evidence="12">
    <location>
        <begin position="134"/>
        <end position="147"/>
    </location>
</feature>
<evidence type="ECO:0000256" key="11">
    <source>
        <dbReference type="SAM" id="Coils"/>
    </source>
</evidence>
<evidence type="ECO:0000256" key="5">
    <source>
        <dbReference type="ARBA" id="ARBA00022927"/>
    </source>
</evidence>
<dbReference type="InterPro" id="IPR038506">
    <property type="entry name" value="GLE1-like_sf"/>
</dbReference>
<keyword evidence="14" id="KW-1185">Reference proteome</keyword>
<keyword evidence="4" id="KW-0509">mRNA transport</keyword>
<dbReference type="GO" id="GO:0005543">
    <property type="term" value="F:phospholipid binding"/>
    <property type="evidence" value="ECO:0007669"/>
    <property type="project" value="TreeGrafter"/>
</dbReference>
<keyword evidence="6" id="KW-0811">Translocation</keyword>